<reference evidence="6" key="1">
    <citation type="submission" date="2012-12" db="EMBL/GenBank/DDBJ databases">
        <authorList>
            <person name="Hellsten U."/>
            <person name="Grimwood J."/>
            <person name="Chapman J.A."/>
            <person name="Shapiro H."/>
            <person name="Aerts A."/>
            <person name="Otillar R.P."/>
            <person name="Terry A.Y."/>
            <person name="Boore J.L."/>
            <person name="Simakov O."/>
            <person name="Marletaz F."/>
            <person name="Cho S.-J."/>
            <person name="Edsinger-Gonzales E."/>
            <person name="Havlak P."/>
            <person name="Kuo D.-H."/>
            <person name="Larsson T."/>
            <person name="Lv J."/>
            <person name="Arendt D."/>
            <person name="Savage R."/>
            <person name="Osoegawa K."/>
            <person name="de Jong P."/>
            <person name="Lindberg D.R."/>
            <person name="Seaver E.C."/>
            <person name="Weisblat D.A."/>
            <person name="Putnam N.H."/>
            <person name="Grigoriev I.V."/>
            <person name="Rokhsar D.S."/>
        </authorList>
    </citation>
    <scope>NUCLEOTIDE SEQUENCE</scope>
</reference>
<dbReference type="SMART" id="SM00357">
    <property type="entry name" value="CSP"/>
    <property type="match status" value="1"/>
</dbReference>
<dbReference type="EMBL" id="KB096502">
    <property type="protein sequence ID" value="ESO04385.1"/>
    <property type="molecule type" value="Genomic_DNA"/>
</dbReference>
<organism evidence="5 6">
    <name type="scientific">Helobdella robusta</name>
    <name type="common">Californian leech</name>
    <dbReference type="NCBI Taxonomy" id="6412"/>
    <lineage>
        <taxon>Eukaryota</taxon>
        <taxon>Metazoa</taxon>
        <taxon>Spiralia</taxon>
        <taxon>Lophotrochozoa</taxon>
        <taxon>Annelida</taxon>
        <taxon>Clitellata</taxon>
        <taxon>Hirudinea</taxon>
        <taxon>Rhynchobdellida</taxon>
        <taxon>Glossiphoniidae</taxon>
        <taxon>Helobdella</taxon>
    </lineage>
</organism>
<dbReference type="EnsemblMetazoa" id="HelroT133388">
    <property type="protein sequence ID" value="HelroP133388"/>
    <property type="gene ID" value="HelroG133388"/>
</dbReference>
<keyword evidence="6" id="KW-1185">Reference proteome</keyword>
<dbReference type="PRINTS" id="PR00050">
    <property type="entry name" value="COLDSHOCK"/>
</dbReference>
<dbReference type="InterPro" id="IPR012156">
    <property type="entry name" value="Cold_shock_CspA"/>
</dbReference>
<dbReference type="GO" id="GO:0010468">
    <property type="term" value="P:regulation of gene expression"/>
    <property type="evidence" value="ECO:0000318"/>
    <property type="project" value="GO_Central"/>
</dbReference>
<dbReference type="PROSITE" id="PS00352">
    <property type="entry name" value="CSD_1"/>
    <property type="match status" value="1"/>
</dbReference>
<protein>
    <recommendedName>
        <fullName evidence="3">CSD domain-containing protein</fullName>
    </recommendedName>
</protein>
<dbReference type="OrthoDB" id="203339at2759"/>
<name>T1EI08_HELRO</name>
<dbReference type="InterPro" id="IPR002059">
    <property type="entry name" value="CSP_DNA-bd"/>
</dbReference>
<dbReference type="CTD" id="20196208"/>
<dbReference type="InterPro" id="IPR050181">
    <property type="entry name" value="Cold_shock_domain"/>
</dbReference>
<accession>T1EI08</accession>
<feature type="domain" description="CSD" evidence="3">
    <location>
        <begin position="1"/>
        <end position="70"/>
    </location>
</feature>
<proteinExistence type="predicted"/>
<evidence type="ECO:0000256" key="2">
    <source>
        <dbReference type="ARBA" id="ARBA00022490"/>
    </source>
</evidence>
<dbReference type="GO" id="GO:0005634">
    <property type="term" value="C:nucleus"/>
    <property type="evidence" value="ECO:0000318"/>
    <property type="project" value="GO_Central"/>
</dbReference>
<dbReference type="PANTHER" id="PTHR11544">
    <property type="entry name" value="COLD SHOCK DOMAIN CONTAINING PROTEINS"/>
    <property type="match status" value="1"/>
</dbReference>
<evidence type="ECO:0000313" key="4">
    <source>
        <dbReference type="EMBL" id="ESO04385.1"/>
    </source>
</evidence>
<dbReference type="Proteomes" id="UP000015101">
    <property type="component" value="Unassembled WGS sequence"/>
</dbReference>
<dbReference type="SUPFAM" id="SSF50249">
    <property type="entry name" value="Nucleic acid-binding proteins"/>
    <property type="match status" value="1"/>
</dbReference>
<dbReference type="PIRSF" id="PIRSF002599">
    <property type="entry name" value="Cold_shock_A"/>
    <property type="match status" value="1"/>
</dbReference>
<reference evidence="4 6" key="2">
    <citation type="journal article" date="2013" name="Nature">
        <title>Insights into bilaterian evolution from three spiralian genomes.</title>
        <authorList>
            <person name="Simakov O."/>
            <person name="Marletaz F."/>
            <person name="Cho S.J."/>
            <person name="Edsinger-Gonzales E."/>
            <person name="Havlak P."/>
            <person name="Hellsten U."/>
            <person name="Kuo D.H."/>
            <person name="Larsson T."/>
            <person name="Lv J."/>
            <person name="Arendt D."/>
            <person name="Savage R."/>
            <person name="Osoegawa K."/>
            <person name="de Jong P."/>
            <person name="Grimwood J."/>
            <person name="Chapman J.A."/>
            <person name="Shapiro H."/>
            <person name="Aerts A."/>
            <person name="Otillar R.P."/>
            <person name="Terry A.Y."/>
            <person name="Boore J.L."/>
            <person name="Grigoriev I.V."/>
            <person name="Lindberg D.R."/>
            <person name="Seaver E.C."/>
            <person name="Weisblat D.A."/>
            <person name="Putnam N.H."/>
            <person name="Rokhsar D.S."/>
        </authorList>
    </citation>
    <scope>NUCLEOTIDE SEQUENCE</scope>
</reference>
<keyword evidence="2" id="KW-0963">Cytoplasm</keyword>
<dbReference type="Gene3D" id="2.40.50.140">
    <property type="entry name" value="Nucleic acid-binding proteins"/>
    <property type="match status" value="1"/>
</dbReference>
<dbReference type="InterPro" id="IPR019844">
    <property type="entry name" value="CSD_CS"/>
</dbReference>
<evidence type="ECO:0000313" key="5">
    <source>
        <dbReference type="EnsemblMetazoa" id="HelroP133388"/>
    </source>
</evidence>
<dbReference type="RefSeq" id="XP_009017654.1">
    <property type="nucleotide sequence ID" value="XM_009019406.1"/>
</dbReference>
<gene>
    <name evidence="5" type="primary">20196208</name>
    <name evidence="4" type="ORF">HELRODRAFT_133388</name>
</gene>
<dbReference type="InParanoid" id="T1EI08"/>
<dbReference type="eggNOG" id="KOG3070">
    <property type="taxonomic scope" value="Eukaryota"/>
</dbReference>
<dbReference type="FunFam" id="2.40.50.140:FF:000274">
    <property type="entry name" value="Mitochondrial RNA binding protein"/>
    <property type="match status" value="1"/>
</dbReference>
<sequence>RIKGTVKWFNVKNGYGFITRDDTLEDVFVHQTAITLNNPSRFLKSLGDGEKVEFDLVEGIKGIEAANVTGPDWQPVIGSIYASIKR</sequence>
<dbReference type="Pfam" id="PF00313">
    <property type="entry name" value="CSD"/>
    <property type="match status" value="1"/>
</dbReference>
<dbReference type="AlphaFoldDB" id="T1EI08"/>
<dbReference type="GO" id="GO:0005737">
    <property type="term" value="C:cytoplasm"/>
    <property type="evidence" value="ECO:0007669"/>
    <property type="project" value="UniProtKB-SubCell"/>
</dbReference>
<dbReference type="KEGG" id="hro:HELRODRAFT_133388"/>
<evidence type="ECO:0000313" key="6">
    <source>
        <dbReference type="Proteomes" id="UP000015101"/>
    </source>
</evidence>
<dbReference type="OMA" id="INMIGFR"/>
<evidence type="ECO:0000256" key="1">
    <source>
        <dbReference type="ARBA" id="ARBA00004496"/>
    </source>
</evidence>
<dbReference type="InterPro" id="IPR012340">
    <property type="entry name" value="NA-bd_OB-fold"/>
</dbReference>
<dbReference type="CDD" id="cd04458">
    <property type="entry name" value="CSP_CDS"/>
    <property type="match status" value="1"/>
</dbReference>
<dbReference type="STRING" id="6412.T1EI08"/>
<dbReference type="GeneID" id="20196208"/>
<comment type="subcellular location">
    <subcellularLocation>
        <location evidence="1">Cytoplasm</location>
    </subcellularLocation>
</comment>
<dbReference type="GO" id="GO:0003676">
    <property type="term" value="F:nucleic acid binding"/>
    <property type="evidence" value="ECO:0000318"/>
    <property type="project" value="GO_Central"/>
</dbReference>
<dbReference type="InterPro" id="IPR011129">
    <property type="entry name" value="CSD"/>
</dbReference>
<dbReference type="PROSITE" id="PS51857">
    <property type="entry name" value="CSD_2"/>
    <property type="match status" value="1"/>
</dbReference>
<evidence type="ECO:0000259" key="3">
    <source>
        <dbReference type="PROSITE" id="PS51857"/>
    </source>
</evidence>
<dbReference type="EMBL" id="AMQM01004342">
    <property type="status" value="NOT_ANNOTATED_CDS"/>
    <property type="molecule type" value="Genomic_DNA"/>
</dbReference>
<dbReference type="HOGENOM" id="CLU_117621_3_0_1"/>
<reference evidence="5" key="3">
    <citation type="submission" date="2015-06" db="UniProtKB">
        <authorList>
            <consortium name="EnsemblMetazoa"/>
        </authorList>
    </citation>
    <scope>IDENTIFICATION</scope>
</reference>